<proteinExistence type="inferred from homology"/>
<dbReference type="InterPro" id="IPR017961">
    <property type="entry name" value="DNA_pol_Y-fam_little_finger"/>
</dbReference>
<dbReference type="PANTHER" id="PTHR11076">
    <property type="entry name" value="DNA REPAIR POLYMERASE UMUC / TRANSFERASE FAMILY MEMBER"/>
    <property type="match status" value="1"/>
</dbReference>
<dbReference type="Gene3D" id="3.30.1490.100">
    <property type="entry name" value="DNA polymerase, Y-family, little finger domain"/>
    <property type="match status" value="1"/>
</dbReference>
<organism evidence="17 18">
    <name type="scientific">Hoyosella rhizosphaerae</name>
    <dbReference type="NCBI Taxonomy" id="1755582"/>
    <lineage>
        <taxon>Bacteria</taxon>
        <taxon>Bacillati</taxon>
        <taxon>Actinomycetota</taxon>
        <taxon>Actinomycetes</taxon>
        <taxon>Mycobacteriales</taxon>
        <taxon>Hoyosellaceae</taxon>
        <taxon>Hoyosella</taxon>
    </lineage>
</organism>
<keyword evidence="4 15" id="KW-0808">Transferase</keyword>
<comment type="cofactor">
    <cofactor evidence="15">
        <name>Mg(2+)</name>
        <dbReference type="ChEBI" id="CHEBI:18420"/>
    </cofactor>
    <text evidence="15">Binds 2 magnesium ions per subunit.</text>
</comment>
<dbReference type="GO" id="GO:0000287">
    <property type="term" value="F:magnesium ion binding"/>
    <property type="evidence" value="ECO:0007669"/>
    <property type="project" value="UniProtKB-UniRule"/>
</dbReference>
<reference evidence="17" key="1">
    <citation type="journal article" date="2014" name="Int. J. Syst. Evol. Microbiol.">
        <title>Complete genome sequence of Corynebacterium casei LMG S-19264T (=DSM 44701T), isolated from a smear-ripened cheese.</title>
        <authorList>
            <consortium name="US DOE Joint Genome Institute (JGI-PGF)"/>
            <person name="Walter F."/>
            <person name="Albersmeier A."/>
            <person name="Kalinowski J."/>
            <person name="Ruckert C."/>
        </authorList>
    </citation>
    <scope>NUCLEOTIDE SEQUENCE</scope>
    <source>
        <strain evidence="17">CGMCC 1.15478</strain>
    </source>
</reference>
<evidence type="ECO:0000256" key="13">
    <source>
        <dbReference type="ARBA" id="ARBA00025589"/>
    </source>
</evidence>
<dbReference type="HAMAP" id="MF_01113">
    <property type="entry name" value="DNApol_IV"/>
    <property type="match status" value="1"/>
</dbReference>
<dbReference type="CDD" id="cd03586">
    <property type="entry name" value="PolY_Pol_IV_kappa"/>
    <property type="match status" value="1"/>
</dbReference>
<comment type="subunit">
    <text evidence="15">Monomer.</text>
</comment>
<dbReference type="GO" id="GO:0009432">
    <property type="term" value="P:SOS response"/>
    <property type="evidence" value="ECO:0007669"/>
    <property type="project" value="TreeGrafter"/>
</dbReference>
<comment type="catalytic activity">
    <reaction evidence="14 15">
        <text>DNA(n) + a 2'-deoxyribonucleoside 5'-triphosphate = DNA(n+1) + diphosphate</text>
        <dbReference type="Rhea" id="RHEA:22508"/>
        <dbReference type="Rhea" id="RHEA-COMP:17339"/>
        <dbReference type="Rhea" id="RHEA-COMP:17340"/>
        <dbReference type="ChEBI" id="CHEBI:33019"/>
        <dbReference type="ChEBI" id="CHEBI:61560"/>
        <dbReference type="ChEBI" id="CHEBI:173112"/>
        <dbReference type="EC" id="2.7.7.7"/>
    </reaction>
</comment>
<dbReference type="InterPro" id="IPR001126">
    <property type="entry name" value="UmuC"/>
</dbReference>
<keyword evidence="10 15" id="KW-0239">DNA-directed DNA polymerase</keyword>
<evidence type="ECO:0000256" key="15">
    <source>
        <dbReference type="HAMAP-Rule" id="MF_01113"/>
    </source>
</evidence>
<dbReference type="NCBIfam" id="NF002882">
    <property type="entry name" value="PRK03348.1"/>
    <property type="match status" value="1"/>
</dbReference>
<dbReference type="Gene3D" id="3.40.1170.60">
    <property type="match status" value="1"/>
</dbReference>
<dbReference type="InterPro" id="IPR022880">
    <property type="entry name" value="DNApol_IV"/>
</dbReference>
<dbReference type="GO" id="GO:0005829">
    <property type="term" value="C:cytosol"/>
    <property type="evidence" value="ECO:0007669"/>
    <property type="project" value="TreeGrafter"/>
</dbReference>
<evidence type="ECO:0000256" key="4">
    <source>
        <dbReference type="ARBA" id="ARBA00022679"/>
    </source>
</evidence>
<feature type="active site" evidence="15">
    <location>
        <position position="106"/>
    </location>
</feature>
<evidence type="ECO:0000256" key="2">
    <source>
        <dbReference type="ARBA" id="ARBA00022457"/>
    </source>
</evidence>
<dbReference type="EMBL" id="BMJH01000001">
    <property type="protein sequence ID" value="GGC57507.1"/>
    <property type="molecule type" value="Genomic_DNA"/>
</dbReference>
<dbReference type="GO" id="GO:0006261">
    <property type="term" value="P:DNA-templated DNA replication"/>
    <property type="evidence" value="ECO:0007669"/>
    <property type="project" value="UniProtKB-UniRule"/>
</dbReference>
<dbReference type="Gene3D" id="1.10.150.20">
    <property type="entry name" value="5' to 3' exonuclease, C-terminal subdomain"/>
    <property type="match status" value="1"/>
</dbReference>
<protein>
    <recommendedName>
        <fullName evidence="15">DNA polymerase IV</fullName>
        <shortName evidence="15">Pol IV</shortName>
        <ecNumber evidence="15">2.7.7.7</ecNumber>
    </recommendedName>
</protein>
<gene>
    <name evidence="15 17" type="primary">dinB</name>
    <name evidence="17" type="ORF">GCM10011410_07500</name>
</gene>
<dbReference type="SUPFAM" id="SSF100879">
    <property type="entry name" value="Lesion bypass DNA polymerase (Y-family), little finger domain"/>
    <property type="match status" value="1"/>
</dbReference>
<dbReference type="EC" id="2.7.7.7" evidence="15"/>
<keyword evidence="7 15" id="KW-0479">Metal-binding</keyword>
<feature type="domain" description="UmuC" evidence="16">
    <location>
        <begin position="6"/>
        <end position="188"/>
    </location>
</feature>
<comment type="caution">
    <text evidence="17">The sequence shown here is derived from an EMBL/GenBank/DDBJ whole genome shotgun (WGS) entry which is preliminary data.</text>
</comment>
<dbReference type="NCBIfam" id="NF002677">
    <property type="entry name" value="PRK02406.1"/>
    <property type="match status" value="1"/>
</dbReference>
<evidence type="ECO:0000256" key="11">
    <source>
        <dbReference type="ARBA" id="ARBA00023125"/>
    </source>
</evidence>
<keyword evidence="8 15" id="KW-0227">DNA damage</keyword>
<feature type="binding site" evidence="15">
    <location>
        <position position="105"/>
    </location>
    <ligand>
        <name>Mg(2+)</name>
        <dbReference type="ChEBI" id="CHEBI:18420"/>
    </ligand>
</feature>
<dbReference type="FunFam" id="1.10.150.20:FF:000068">
    <property type="entry name" value="DNA polymerase IV"/>
    <property type="match status" value="1"/>
</dbReference>
<reference evidence="17" key="2">
    <citation type="submission" date="2020-09" db="EMBL/GenBank/DDBJ databases">
        <authorList>
            <person name="Sun Q."/>
            <person name="Zhou Y."/>
        </authorList>
    </citation>
    <scope>NUCLEOTIDE SEQUENCE</scope>
    <source>
        <strain evidence="17">CGMCC 1.15478</strain>
    </source>
</reference>
<dbReference type="SUPFAM" id="SSF56672">
    <property type="entry name" value="DNA/RNA polymerases"/>
    <property type="match status" value="1"/>
</dbReference>
<dbReference type="AlphaFoldDB" id="A0A916U1T1"/>
<accession>A0A916U1T1</accession>
<feature type="binding site" evidence="15">
    <location>
        <position position="10"/>
    </location>
    <ligand>
        <name>Mg(2+)</name>
        <dbReference type="ChEBI" id="CHEBI:18420"/>
    </ligand>
</feature>
<dbReference type="InterPro" id="IPR043128">
    <property type="entry name" value="Rev_trsase/Diguanyl_cyclase"/>
</dbReference>
<dbReference type="GO" id="GO:0003887">
    <property type="term" value="F:DNA-directed DNA polymerase activity"/>
    <property type="evidence" value="ECO:0007669"/>
    <property type="project" value="UniProtKB-UniRule"/>
</dbReference>
<evidence type="ECO:0000256" key="6">
    <source>
        <dbReference type="ARBA" id="ARBA00022705"/>
    </source>
</evidence>
<dbReference type="InterPro" id="IPR043502">
    <property type="entry name" value="DNA/RNA_pol_sf"/>
</dbReference>
<evidence type="ECO:0000313" key="17">
    <source>
        <dbReference type="EMBL" id="GGC57507.1"/>
    </source>
</evidence>
<keyword evidence="5 15" id="KW-0548">Nucleotidyltransferase</keyword>
<keyword evidence="12 15" id="KW-0234">DNA repair</keyword>
<dbReference type="Pfam" id="PF11798">
    <property type="entry name" value="IMS_HHH"/>
    <property type="match status" value="1"/>
</dbReference>
<name>A0A916U1T1_9ACTN</name>
<comment type="similarity">
    <text evidence="1 15">Belongs to the DNA polymerase type-Y family.</text>
</comment>
<dbReference type="PANTHER" id="PTHR11076:SF33">
    <property type="entry name" value="DNA POLYMERASE KAPPA"/>
    <property type="match status" value="1"/>
</dbReference>
<dbReference type="Proteomes" id="UP000641514">
    <property type="component" value="Unassembled WGS sequence"/>
</dbReference>
<evidence type="ECO:0000256" key="10">
    <source>
        <dbReference type="ARBA" id="ARBA00022932"/>
    </source>
</evidence>
<keyword evidence="6 15" id="KW-0235">DNA replication</keyword>
<dbReference type="GO" id="GO:0042276">
    <property type="term" value="P:error-prone translesion synthesis"/>
    <property type="evidence" value="ECO:0007669"/>
    <property type="project" value="TreeGrafter"/>
</dbReference>
<evidence type="ECO:0000313" key="18">
    <source>
        <dbReference type="Proteomes" id="UP000641514"/>
    </source>
</evidence>
<evidence type="ECO:0000256" key="5">
    <source>
        <dbReference type="ARBA" id="ARBA00022695"/>
    </source>
</evidence>
<keyword evidence="18" id="KW-1185">Reference proteome</keyword>
<dbReference type="PROSITE" id="PS50173">
    <property type="entry name" value="UMUC"/>
    <property type="match status" value="1"/>
</dbReference>
<dbReference type="InterPro" id="IPR036775">
    <property type="entry name" value="DNA_pol_Y-fam_lit_finger_sf"/>
</dbReference>
<dbReference type="InterPro" id="IPR050116">
    <property type="entry name" value="DNA_polymerase-Y"/>
</dbReference>
<dbReference type="GO" id="GO:0006281">
    <property type="term" value="P:DNA repair"/>
    <property type="evidence" value="ECO:0007669"/>
    <property type="project" value="UniProtKB-UniRule"/>
</dbReference>
<evidence type="ECO:0000256" key="9">
    <source>
        <dbReference type="ARBA" id="ARBA00022842"/>
    </source>
</evidence>
<dbReference type="Pfam" id="PF00817">
    <property type="entry name" value="IMS"/>
    <property type="match status" value="1"/>
</dbReference>
<dbReference type="Gene3D" id="3.30.70.270">
    <property type="match status" value="1"/>
</dbReference>
<keyword evidence="9 15" id="KW-0460">Magnesium</keyword>
<keyword evidence="11 15" id="KW-0238">DNA-binding</keyword>
<comment type="subcellular location">
    <subcellularLocation>
        <location evidence="15">Cytoplasm</location>
    </subcellularLocation>
</comment>
<comment type="function">
    <text evidence="13 15">Poorly processive, error-prone DNA polymerase involved in untargeted mutagenesis. Copies undamaged DNA at stalled replication forks, which arise in vivo from mismatched or misaligned primer ends. These misaligned primers can be extended by PolIV. Exhibits no 3'-5' exonuclease (proofreading) activity. May be involved in translesional synthesis, in conjunction with the beta clamp from PolIII.</text>
</comment>
<dbReference type="Pfam" id="PF11799">
    <property type="entry name" value="IMS_C"/>
    <property type="match status" value="1"/>
</dbReference>
<evidence type="ECO:0000256" key="12">
    <source>
        <dbReference type="ARBA" id="ARBA00023204"/>
    </source>
</evidence>
<evidence type="ECO:0000256" key="7">
    <source>
        <dbReference type="ARBA" id="ARBA00022723"/>
    </source>
</evidence>
<evidence type="ECO:0000259" key="16">
    <source>
        <dbReference type="PROSITE" id="PS50173"/>
    </source>
</evidence>
<evidence type="ECO:0000256" key="14">
    <source>
        <dbReference type="ARBA" id="ARBA00049244"/>
    </source>
</evidence>
<sequence length="443" mass="46856">MESRWVVHLDMDAFFASVEQLARPTLRGRPVLVGGIGGRGVVAGASYEARTFGAKSAMPMHQAQRLIGVTAVVVPPRGSVYRAASERTFAAVRELMPVIEQLSFDEAFGEPPSLKGAARQEVEEFCKELRAQVYNSTGLNASVGAGSGKQIAKIASALAKPAGQLVVGHAEQSELLAPLPVRKLWGIGPVADQRLRTMGVTTIGQFAALSVADAASILGTTTGPALHALAQGIDTRAVTERAVAKQISAETTFAQDLLTKAQVRAAIARTGNSAHARLLKDTRGARTVTVKLRKADFSIVSRSATLPYATTDRGVLIATAHKLAADPIDVGPIRLVGVSLSGLTSTQQQVLFPELDVDSEPVGESTANLPTRSWSGISTGSDVQHVQYGFGWVQGCGHGVVTVRFETRSTGPGKARTFALDDENLTLADPLLSLDWPRSRLPD</sequence>
<evidence type="ECO:0000256" key="1">
    <source>
        <dbReference type="ARBA" id="ARBA00010945"/>
    </source>
</evidence>
<feature type="site" description="Substrate discrimination" evidence="15">
    <location>
        <position position="15"/>
    </location>
</feature>
<evidence type="ECO:0000256" key="3">
    <source>
        <dbReference type="ARBA" id="ARBA00022490"/>
    </source>
</evidence>
<dbReference type="InterPro" id="IPR024728">
    <property type="entry name" value="PolY_HhH_motif"/>
</dbReference>
<keyword evidence="3 15" id="KW-0963">Cytoplasm</keyword>
<dbReference type="GO" id="GO:0003684">
    <property type="term" value="F:damaged DNA binding"/>
    <property type="evidence" value="ECO:0007669"/>
    <property type="project" value="InterPro"/>
</dbReference>
<keyword evidence="2 15" id="KW-0515">Mutator protein</keyword>
<evidence type="ECO:0000256" key="8">
    <source>
        <dbReference type="ARBA" id="ARBA00022763"/>
    </source>
</evidence>